<proteinExistence type="predicted"/>
<name>A0A1H1MX83_9ACTN</name>
<keyword evidence="1" id="KW-0472">Membrane</keyword>
<keyword evidence="1" id="KW-1133">Transmembrane helix</keyword>
<sequence>MRSARADTLSAVRAREVFRPSPLGTFLGAVVLPVMALFLVGAAVVMLVRSPGPSGVLGFVLFGAAAFLPGIGGYLMLRGWFAIEVDEAALSMVGLFNTNRLRMPWGDLDGVGLVKWRGARFLSVRPTRGWETKPHRWAMRWEPNRRLLLIAGVERWSRPTEELLGCVREHAGTKWRDPLDEPLAD</sequence>
<dbReference type="AlphaFoldDB" id="A0A1H1MX83"/>
<keyword evidence="1" id="KW-0812">Transmembrane</keyword>
<accession>A0A1H1MX83</accession>
<organism evidence="2 3">
    <name type="scientific">Actinopolymorpha singaporensis</name>
    <dbReference type="NCBI Taxonomy" id="117157"/>
    <lineage>
        <taxon>Bacteria</taxon>
        <taxon>Bacillati</taxon>
        <taxon>Actinomycetota</taxon>
        <taxon>Actinomycetes</taxon>
        <taxon>Propionibacteriales</taxon>
        <taxon>Actinopolymorphaceae</taxon>
        <taxon>Actinopolymorpha</taxon>
    </lineage>
</organism>
<gene>
    <name evidence="2" type="ORF">SAMN04489717_1000</name>
</gene>
<reference evidence="2 3" key="1">
    <citation type="submission" date="2016-10" db="EMBL/GenBank/DDBJ databases">
        <authorList>
            <person name="de Groot N.N."/>
        </authorList>
    </citation>
    <scope>NUCLEOTIDE SEQUENCE [LARGE SCALE GENOMIC DNA]</scope>
    <source>
        <strain evidence="2 3">DSM 22024</strain>
    </source>
</reference>
<evidence type="ECO:0008006" key="4">
    <source>
        <dbReference type="Google" id="ProtNLM"/>
    </source>
</evidence>
<feature type="transmembrane region" description="Helical" evidence="1">
    <location>
        <begin position="23"/>
        <end position="48"/>
    </location>
</feature>
<evidence type="ECO:0000256" key="1">
    <source>
        <dbReference type="SAM" id="Phobius"/>
    </source>
</evidence>
<protein>
    <recommendedName>
        <fullName evidence="4">PH domain-containing protein</fullName>
    </recommendedName>
</protein>
<dbReference type="EMBL" id="LT629732">
    <property type="protein sequence ID" value="SDR91247.1"/>
    <property type="molecule type" value="Genomic_DNA"/>
</dbReference>
<evidence type="ECO:0000313" key="3">
    <source>
        <dbReference type="Proteomes" id="UP000198983"/>
    </source>
</evidence>
<evidence type="ECO:0000313" key="2">
    <source>
        <dbReference type="EMBL" id="SDR91247.1"/>
    </source>
</evidence>
<feature type="transmembrane region" description="Helical" evidence="1">
    <location>
        <begin position="54"/>
        <end position="77"/>
    </location>
</feature>
<keyword evidence="3" id="KW-1185">Reference proteome</keyword>
<dbReference type="Proteomes" id="UP000198983">
    <property type="component" value="Chromosome I"/>
</dbReference>